<dbReference type="InterPro" id="IPR036397">
    <property type="entry name" value="RNaseH_sf"/>
</dbReference>
<dbReference type="InterPro" id="IPR043502">
    <property type="entry name" value="DNA/RNA_pol_sf"/>
</dbReference>
<feature type="region of interest" description="Disordered" evidence="11">
    <location>
        <begin position="857"/>
        <end position="877"/>
    </location>
</feature>
<keyword evidence="7" id="KW-0255">Endonuclease</keyword>
<keyword evidence="15" id="KW-1185">Reference proteome</keyword>
<keyword evidence="8" id="KW-0378">Hydrolase</keyword>
<reference evidence="14" key="1">
    <citation type="submission" date="2023-06" db="EMBL/GenBank/DDBJ databases">
        <title>Male Hemibagrus guttatus genome.</title>
        <authorList>
            <person name="Bian C."/>
        </authorList>
    </citation>
    <scope>NUCLEOTIDE SEQUENCE</scope>
    <source>
        <strain evidence="14">Male_cb2023</strain>
        <tissue evidence="14">Muscle</tissue>
    </source>
</reference>
<feature type="compositionally biased region" description="Basic and acidic residues" evidence="11">
    <location>
        <begin position="1659"/>
        <end position="1668"/>
    </location>
</feature>
<keyword evidence="9" id="KW-0695">RNA-directed DNA polymerase</keyword>
<comment type="similarity">
    <text evidence="1">Belongs to the beta type-B retroviral polymerase family. HERV class-II K(HML-2) pol subfamily.</text>
</comment>
<proteinExistence type="inferred from homology"/>
<dbReference type="InterPro" id="IPR021109">
    <property type="entry name" value="Peptidase_aspartic_dom_sf"/>
</dbReference>
<evidence type="ECO:0000256" key="8">
    <source>
        <dbReference type="ARBA" id="ARBA00022801"/>
    </source>
</evidence>
<evidence type="ECO:0000259" key="12">
    <source>
        <dbReference type="PROSITE" id="PS50878"/>
    </source>
</evidence>
<gene>
    <name evidence="14" type="ORF">QTP70_004337</name>
</gene>
<evidence type="ECO:0000256" key="3">
    <source>
        <dbReference type="ARBA" id="ARBA00012493"/>
    </source>
</evidence>
<evidence type="ECO:0000256" key="7">
    <source>
        <dbReference type="ARBA" id="ARBA00022759"/>
    </source>
</evidence>
<feature type="domain" description="Reverse transcriptase" evidence="12">
    <location>
        <begin position="618"/>
        <end position="797"/>
    </location>
</feature>
<comment type="caution">
    <text evidence="14">The sequence shown here is derived from an EMBL/GenBank/DDBJ whole genome shotgun (WGS) entry which is preliminary data.</text>
</comment>
<feature type="domain" description="Integrase catalytic" evidence="13">
    <location>
        <begin position="1237"/>
        <end position="1395"/>
    </location>
</feature>
<feature type="non-terminal residue" evidence="14">
    <location>
        <position position="1718"/>
    </location>
</feature>
<dbReference type="GO" id="GO:0004523">
    <property type="term" value="F:RNA-DNA hybrid ribonuclease activity"/>
    <property type="evidence" value="ECO:0007669"/>
    <property type="project" value="UniProtKB-EC"/>
</dbReference>
<sequence length="1718" mass="195209">MAVVVNPGPDRSGQSGWGRLWRTYQAQLCKSDISQCVTTGDVRNFLDTKGIPYQSHTLPSQMDITECFTAGDEKGELLLDFLTEVLEFSMNASPKLKAGVLELLKHPECSREVDGRIIFNNNLEALEYYNFGGTAGIDVRWSDSLAGRAHQTTSSLTSEPVELQGETVRTSGGDDLIEQRVHWWFSLISAAAKSTWSSVKQERVTPKGQGVTRTAEKSQRHEKCSMGHQRQFESQSLDRILTAPCQVNQHSAITSLVGKQCLVTCHLQEKKTEALWDTGSQVCIIDEEWKAKYAPEVTLRDISEATEAPDSLRLVAANGAHMPYSGWVELTFKLASPVTEEKELTIPVLVLKDQELPRPIIGYNVIEQILKRSETSGTLDVTNACLYRTVRSAFPSIKKKSVHTFINLVTAEDLSEYVVRTRKEPVNIRKHTVMQIQCLVKVPHVQQDILLLFEPHVNPVYPDGLELFDTLLTLEKGARSIITISVQNRTDHDITLSGRTELGTLQPVKSVLPISNTQCEATASVIQVLPETTEGDGNTDRWDPPVDVNHLTPPQQQQVKQMLREECHAFSKSDDDIGCVPGLQLSILLNDNTPVARTYTSVPKPLYQEMKDYLHDLIAQGWVAKSHSPYSSPIVCVRKKDGSLRLCIDYRDLNNKTIPDRQPIPRVQDILDGLGGNTWFSLLDQGKAYHQGFISPESRYLTAFTTPWGLYEWIRIPFGLMNAPAAFQRFMEESLEGLRDKICIPYLDDILVFTESFEEQVKAVKKVLQRLQFHGVKLKPRKCELFKKEVRYLGRIVSAEGSRIDPADTVAVTALKEQTPSKVGELRKILGLLSYYRQYIKDFSRIASPLYDLLKSNTEDAGPQRKRKNKIRNNKRNHVVPSSKSIEWTAKHQEILEKLINCLIQPPILGFPDFSQPFILHTDASNQGLGAVLYQQQNGKLRVIAYGSRTLTAAEKNYHLHSGKLEFLALKWAITEKFRDYLYYAPTFTVFSDNNPLTYVLTSAKLNATGCRWVSELADFHFTIRYRPGKENIDADSLSRMPADLETTMRECTEQFSPDCVGAVIQAVEFQGNPDVTLAVACQSVLASMEENEGLLKPLSKEEIRQAQKDDKDIRVIIEHLQAGSRPRQQWHSVNSPAKVLLREWEKLKLDDHGVLFRQTSQRKQLVLPTQLKRTVLREMHDEMGHQGLDRTTSLIRDRFFWPYMQKDIENYVLRTCCCIKQKKPCRETRAPLKNIKTTHPFELVSIDFLHLDKCKGGYEYILVIVDHFTRFAQAYATTSKSAKTVADRLFNDFALKFGFPSRIHHDQGGEFENQLLTQLKKYSGVAGSRTTPYHPQGNGQVERFNRTLLQMLKTLTDRQKANWKDALNKLIFAYNCTRCDVTGFSPFQLLFGRSPKLPIDALFGLNSDNNYQSYSEYMERWTKGMQEACEIAREQANKCAERNKRNYDQRVRCTDLFPGSRVLVKNLTPRGGTGKLRNYWEGEVHVVTRQVADDAPVYEVKPEQSKGRSRVLHRNLLLPCDHLPLAIAPAQSTKPKQGHQLRNSRTQPAQGRECESEYDNGSEDDEYYFQVEPFQIRPQESSDCLDKRNVLSQQSVPSEPRSNSPVVEPRPQSLPAKSEIGRPESAPEIREQFNEKEPTVDLMQQDLPVREAATVPGSRDRTSKEENEYQFTRRKRRPPKKFTYDNLGSPSCYNVQIVGNNHYPHFASSGMTAVTPW</sequence>
<dbReference type="FunFam" id="1.10.340.70:FF:000001">
    <property type="entry name" value="Retrovirus-related Pol polyprotein from transposon gypsy-like Protein"/>
    <property type="match status" value="1"/>
</dbReference>
<evidence type="ECO:0000313" key="14">
    <source>
        <dbReference type="EMBL" id="KAK3542825.1"/>
    </source>
</evidence>
<feature type="region of interest" description="Disordered" evidence="11">
    <location>
        <begin position="207"/>
        <end position="227"/>
    </location>
</feature>
<dbReference type="Gene3D" id="3.40.50.150">
    <property type="entry name" value="Vaccinia Virus protein VP39"/>
    <property type="match status" value="1"/>
</dbReference>
<dbReference type="PROSITE" id="PS50878">
    <property type="entry name" value="RT_POL"/>
    <property type="match status" value="1"/>
</dbReference>
<dbReference type="Gene3D" id="2.40.70.10">
    <property type="entry name" value="Acid Proteases"/>
    <property type="match status" value="1"/>
</dbReference>
<evidence type="ECO:0000256" key="10">
    <source>
        <dbReference type="ARBA" id="ARBA00039658"/>
    </source>
</evidence>
<dbReference type="InterPro" id="IPR012337">
    <property type="entry name" value="RNaseH-like_sf"/>
</dbReference>
<dbReference type="CDD" id="cd09274">
    <property type="entry name" value="RNase_HI_RT_Ty3"/>
    <property type="match status" value="1"/>
</dbReference>
<feature type="compositionally biased region" description="Polar residues" evidence="11">
    <location>
        <begin position="1532"/>
        <end position="1550"/>
    </location>
</feature>
<dbReference type="EC" id="2.7.7.49" evidence="3"/>
<dbReference type="Pfam" id="PF17921">
    <property type="entry name" value="Integrase_H2C2"/>
    <property type="match status" value="1"/>
</dbReference>
<dbReference type="GO" id="GO:0015074">
    <property type="term" value="P:DNA integration"/>
    <property type="evidence" value="ECO:0007669"/>
    <property type="project" value="InterPro"/>
</dbReference>
<dbReference type="InterPro" id="IPR029063">
    <property type="entry name" value="SAM-dependent_MTases_sf"/>
</dbReference>
<dbReference type="GO" id="GO:0003964">
    <property type="term" value="F:RNA-directed DNA polymerase activity"/>
    <property type="evidence" value="ECO:0007669"/>
    <property type="project" value="UniProtKB-KW"/>
</dbReference>
<dbReference type="EMBL" id="JAUCMX010000006">
    <property type="protein sequence ID" value="KAK3542825.1"/>
    <property type="molecule type" value="Genomic_DNA"/>
</dbReference>
<name>A0AAE0R4L7_9TELE</name>
<feature type="compositionally biased region" description="Polar residues" evidence="11">
    <location>
        <begin position="1593"/>
        <end position="1606"/>
    </location>
</feature>
<evidence type="ECO:0000256" key="11">
    <source>
        <dbReference type="SAM" id="MobiDB-lite"/>
    </source>
</evidence>
<dbReference type="FunFam" id="3.10.20.370:FF:000001">
    <property type="entry name" value="Retrovirus-related Pol polyprotein from transposon 17.6-like protein"/>
    <property type="match status" value="1"/>
</dbReference>
<dbReference type="InterPro" id="IPR000477">
    <property type="entry name" value="RT_dom"/>
</dbReference>
<dbReference type="FunFam" id="3.30.420.10:FF:000032">
    <property type="entry name" value="Retrovirus-related Pol polyprotein from transposon 297-like Protein"/>
    <property type="match status" value="1"/>
</dbReference>
<dbReference type="Gene3D" id="3.30.70.270">
    <property type="match status" value="2"/>
</dbReference>
<feature type="region of interest" description="Disordered" evidence="11">
    <location>
        <begin position="1532"/>
        <end position="1564"/>
    </location>
</feature>
<dbReference type="InterPro" id="IPR043128">
    <property type="entry name" value="Rev_trsase/Diguanyl_cyclase"/>
</dbReference>
<evidence type="ECO:0000256" key="9">
    <source>
        <dbReference type="ARBA" id="ARBA00022918"/>
    </source>
</evidence>
<dbReference type="SUPFAM" id="SSF53335">
    <property type="entry name" value="S-adenosyl-L-methionine-dependent methyltransferases"/>
    <property type="match status" value="1"/>
</dbReference>
<feature type="compositionally biased region" description="Basic residues" evidence="11">
    <location>
        <begin position="864"/>
        <end position="877"/>
    </location>
</feature>
<dbReference type="InterPro" id="IPR041588">
    <property type="entry name" value="Integrase_H2C2"/>
</dbReference>
<dbReference type="PROSITE" id="PS50994">
    <property type="entry name" value="INTEGRASE"/>
    <property type="match status" value="1"/>
</dbReference>
<accession>A0AAE0R4L7</accession>
<dbReference type="Gene3D" id="3.10.20.370">
    <property type="match status" value="1"/>
</dbReference>
<dbReference type="Gene3D" id="3.10.10.10">
    <property type="entry name" value="HIV Type 1 Reverse Transcriptase, subunit A, domain 1"/>
    <property type="match status" value="1"/>
</dbReference>
<evidence type="ECO:0000259" key="13">
    <source>
        <dbReference type="PROSITE" id="PS50994"/>
    </source>
</evidence>
<protein>
    <recommendedName>
        <fullName evidence="10">Gypsy retrotransposon integrase-like protein 1</fullName>
        <ecNumber evidence="3">2.7.7.49</ecNumber>
        <ecNumber evidence="2">3.1.26.4</ecNumber>
    </recommendedName>
</protein>
<dbReference type="InterPro" id="IPR041373">
    <property type="entry name" value="RT_RNaseH"/>
</dbReference>
<dbReference type="GO" id="GO:0003676">
    <property type="term" value="F:nucleic acid binding"/>
    <property type="evidence" value="ECO:0007669"/>
    <property type="project" value="InterPro"/>
</dbReference>
<dbReference type="CDD" id="cd01647">
    <property type="entry name" value="RT_LTR"/>
    <property type="match status" value="1"/>
</dbReference>
<dbReference type="EC" id="3.1.26.4" evidence="2"/>
<organism evidence="14 15">
    <name type="scientific">Hemibagrus guttatus</name>
    <dbReference type="NCBI Taxonomy" id="175788"/>
    <lineage>
        <taxon>Eukaryota</taxon>
        <taxon>Metazoa</taxon>
        <taxon>Chordata</taxon>
        <taxon>Craniata</taxon>
        <taxon>Vertebrata</taxon>
        <taxon>Euteleostomi</taxon>
        <taxon>Actinopterygii</taxon>
        <taxon>Neopterygii</taxon>
        <taxon>Teleostei</taxon>
        <taxon>Ostariophysi</taxon>
        <taxon>Siluriformes</taxon>
        <taxon>Bagridae</taxon>
        <taxon>Hemibagrus</taxon>
    </lineage>
</organism>
<evidence type="ECO:0000256" key="1">
    <source>
        <dbReference type="ARBA" id="ARBA00010879"/>
    </source>
</evidence>
<feature type="region of interest" description="Disordered" evidence="11">
    <location>
        <begin position="1654"/>
        <end position="1682"/>
    </location>
</feature>
<dbReference type="Proteomes" id="UP001274896">
    <property type="component" value="Unassembled WGS sequence"/>
</dbReference>
<dbReference type="PANTHER" id="PTHR37984">
    <property type="entry name" value="PROTEIN CBG26694"/>
    <property type="match status" value="1"/>
</dbReference>
<evidence type="ECO:0000256" key="5">
    <source>
        <dbReference type="ARBA" id="ARBA00022695"/>
    </source>
</evidence>
<dbReference type="Gene3D" id="1.10.340.70">
    <property type="match status" value="1"/>
</dbReference>
<evidence type="ECO:0000256" key="2">
    <source>
        <dbReference type="ARBA" id="ARBA00012180"/>
    </source>
</evidence>
<evidence type="ECO:0000313" key="15">
    <source>
        <dbReference type="Proteomes" id="UP001274896"/>
    </source>
</evidence>
<dbReference type="Pfam" id="PF00665">
    <property type="entry name" value="rve"/>
    <property type="match status" value="1"/>
</dbReference>
<dbReference type="InterPro" id="IPR050951">
    <property type="entry name" value="Retrovirus_Pol_polyprotein"/>
</dbReference>
<keyword evidence="4" id="KW-0808">Transferase</keyword>
<feature type="region of interest" description="Disordered" evidence="11">
    <location>
        <begin position="1593"/>
        <end position="1627"/>
    </location>
</feature>
<keyword evidence="5" id="KW-0548">Nucleotidyltransferase</keyword>
<dbReference type="InterPro" id="IPR001584">
    <property type="entry name" value="Integrase_cat-core"/>
</dbReference>
<dbReference type="PANTHER" id="PTHR37984:SF15">
    <property type="entry name" value="INTEGRASE CATALYTIC DOMAIN-CONTAINING PROTEIN"/>
    <property type="match status" value="1"/>
</dbReference>
<dbReference type="SUPFAM" id="SSF53098">
    <property type="entry name" value="Ribonuclease H-like"/>
    <property type="match status" value="1"/>
</dbReference>
<evidence type="ECO:0000256" key="4">
    <source>
        <dbReference type="ARBA" id="ARBA00022679"/>
    </source>
</evidence>
<evidence type="ECO:0000256" key="6">
    <source>
        <dbReference type="ARBA" id="ARBA00022722"/>
    </source>
</evidence>
<feature type="compositionally biased region" description="Basic and acidic residues" evidence="11">
    <location>
        <begin position="214"/>
        <end position="225"/>
    </location>
</feature>
<keyword evidence="6" id="KW-0540">Nuclease</keyword>
<dbReference type="Pfam" id="PF17917">
    <property type="entry name" value="RT_RNaseH"/>
    <property type="match status" value="1"/>
</dbReference>
<dbReference type="SUPFAM" id="SSF56672">
    <property type="entry name" value="DNA/RNA polymerases"/>
    <property type="match status" value="1"/>
</dbReference>
<dbReference type="Gene3D" id="3.30.420.10">
    <property type="entry name" value="Ribonuclease H-like superfamily/Ribonuclease H"/>
    <property type="match status" value="1"/>
</dbReference>
<dbReference type="Pfam" id="PF00078">
    <property type="entry name" value="RVT_1"/>
    <property type="match status" value="1"/>
</dbReference>